<reference evidence="1 2" key="1">
    <citation type="journal article" date="2019" name="Sci. Rep.">
        <title>Orb-weaving spider Araneus ventricosus genome elucidates the spidroin gene catalogue.</title>
        <authorList>
            <person name="Kono N."/>
            <person name="Nakamura H."/>
            <person name="Ohtoshi R."/>
            <person name="Moran D.A.P."/>
            <person name="Shinohara A."/>
            <person name="Yoshida Y."/>
            <person name="Fujiwara M."/>
            <person name="Mori M."/>
            <person name="Tomita M."/>
            <person name="Arakawa K."/>
        </authorList>
    </citation>
    <scope>NUCLEOTIDE SEQUENCE [LARGE SCALE GENOMIC DNA]</scope>
</reference>
<gene>
    <name evidence="1" type="ORF">AVEN_126747_1</name>
</gene>
<protein>
    <submittedName>
        <fullName evidence="1">Uncharacterized protein</fullName>
    </submittedName>
</protein>
<dbReference type="AlphaFoldDB" id="A0A4Y2UJH6"/>
<keyword evidence="2" id="KW-1185">Reference proteome</keyword>
<dbReference type="EMBL" id="BGPR01037229">
    <property type="protein sequence ID" value="GBO12783.1"/>
    <property type="molecule type" value="Genomic_DNA"/>
</dbReference>
<comment type="caution">
    <text evidence="1">The sequence shown here is derived from an EMBL/GenBank/DDBJ whole genome shotgun (WGS) entry which is preliminary data.</text>
</comment>
<dbReference type="Proteomes" id="UP000499080">
    <property type="component" value="Unassembled WGS sequence"/>
</dbReference>
<accession>A0A4Y2UJH6</accession>
<sequence>MPGEGKPTFCGIVHQISFFSARAVVMFSKIEGKGPHPVTNISSSLFHPTGLFETLGSISCVRWPDSPLSQLSCQMQKQLTLSYISGRKVTCIIKGTERRPMPPCLSTLRQPNRLSGHGTMKETEYAF</sequence>
<proteinExistence type="predicted"/>
<evidence type="ECO:0000313" key="1">
    <source>
        <dbReference type="EMBL" id="GBO12783.1"/>
    </source>
</evidence>
<organism evidence="1 2">
    <name type="scientific">Araneus ventricosus</name>
    <name type="common">Orbweaver spider</name>
    <name type="synonym">Epeira ventricosa</name>
    <dbReference type="NCBI Taxonomy" id="182803"/>
    <lineage>
        <taxon>Eukaryota</taxon>
        <taxon>Metazoa</taxon>
        <taxon>Ecdysozoa</taxon>
        <taxon>Arthropoda</taxon>
        <taxon>Chelicerata</taxon>
        <taxon>Arachnida</taxon>
        <taxon>Araneae</taxon>
        <taxon>Araneomorphae</taxon>
        <taxon>Entelegynae</taxon>
        <taxon>Araneoidea</taxon>
        <taxon>Araneidae</taxon>
        <taxon>Araneus</taxon>
    </lineage>
</organism>
<name>A0A4Y2UJH6_ARAVE</name>
<evidence type="ECO:0000313" key="2">
    <source>
        <dbReference type="Proteomes" id="UP000499080"/>
    </source>
</evidence>